<dbReference type="Proteomes" id="UP001529510">
    <property type="component" value="Unassembled WGS sequence"/>
</dbReference>
<evidence type="ECO:0000259" key="2">
    <source>
        <dbReference type="Pfam" id="PF01498"/>
    </source>
</evidence>
<dbReference type="InterPro" id="IPR036397">
    <property type="entry name" value="RNaseH_sf"/>
</dbReference>
<evidence type="ECO:0000313" key="4">
    <source>
        <dbReference type="Proteomes" id="UP001529510"/>
    </source>
</evidence>
<feature type="compositionally biased region" description="Polar residues" evidence="1">
    <location>
        <begin position="16"/>
        <end position="25"/>
    </location>
</feature>
<feature type="non-terminal residue" evidence="3">
    <location>
        <position position="123"/>
    </location>
</feature>
<proteinExistence type="predicted"/>
<organism evidence="3 4">
    <name type="scientific">Cirrhinus mrigala</name>
    <name type="common">Mrigala</name>
    <dbReference type="NCBI Taxonomy" id="683832"/>
    <lineage>
        <taxon>Eukaryota</taxon>
        <taxon>Metazoa</taxon>
        <taxon>Chordata</taxon>
        <taxon>Craniata</taxon>
        <taxon>Vertebrata</taxon>
        <taxon>Euteleostomi</taxon>
        <taxon>Actinopterygii</taxon>
        <taxon>Neopterygii</taxon>
        <taxon>Teleostei</taxon>
        <taxon>Ostariophysi</taxon>
        <taxon>Cypriniformes</taxon>
        <taxon>Cyprinidae</taxon>
        <taxon>Labeoninae</taxon>
        <taxon>Labeonini</taxon>
        <taxon>Cirrhinus</taxon>
    </lineage>
</organism>
<sequence>FSKKGSIRNRPRKGQSTKLSGRSVRQVQNLASKNRSMSAASIALEVAEVEEPLVSAQTIRCTLQQVGLHWHHLRRKPLLKLAYKKARKQFAEDNLSKSMNYWNHVLWSDETKINLFGSDGVQH</sequence>
<feature type="compositionally biased region" description="Basic residues" evidence="1">
    <location>
        <begin position="1"/>
        <end position="15"/>
    </location>
</feature>
<evidence type="ECO:0000256" key="1">
    <source>
        <dbReference type="SAM" id="MobiDB-lite"/>
    </source>
</evidence>
<reference evidence="3 4" key="1">
    <citation type="submission" date="2024-05" db="EMBL/GenBank/DDBJ databases">
        <title>Genome sequencing and assembly of Indian major carp, Cirrhinus mrigala (Hamilton, 1822).</title>
        <authorList>
            <person name="Mohindra V."/>
            <person name="Chowdhury L.M."/>
            <person name="Lal K."/>
            <person name="Jena J.K."/>
        </authorList>
    </citation>
    <scope>NUCLEOTIDE SEQUENCE [LARGE SCALE GENOMIC DNA]</scope>
    <source>
        <strain evidence="3">CM1030</strain>
        <tissue evidence="3">Blood</tissue>
    </source>
</reference>
<gene>
    <name evidence="3" type="ORF">M9458_029662</name>
</gene>
<feature type="domain" description="Transposase Tc1-like" evidence="2">
    <location>
        <begin position="25"/>
        <end position="95"/>
    </location>
</feature>
<accession>A0ABD0PIN1</accession>
<comment type="caution">
    <text evidence="3">The sequence shown here is derived from an EMBL/GenBank/DDBJ whole genome shotgun (WGS) entry which is preliminary data.</text>
</comment>
<dbReference type="Pfam" id="PF01498">
    <property type="entry name" value="HTH_Tnp_Tc3_2"/>
    <property type="match status" value="1"/>
</dbReference>
<dbReference type="InterPro" id="IPR002492">
    <property type="entry name" value="Transposase_Tc1-like"/>
</dbReference>
<dbReference type="AlphaFoldDB" id="A0ABD0PIN1"/>
<keyword evidence="4" id="KW-1185">Reference proteome</keyword>
<protein>
    <recommendedName>
        <fullName evidence="2">Transposase Tc1-like domain-containing protein</fullName>
    </recommendedName>
</protein>
<dbReference type="Gene3D" id="3.30.420.10">
    <property type="entry name" value="Ribonuclease H-like superfamily/Ribonuclease H"/>
    <property type="match status" value="1"/>
</dbReference>
<name>A0ABD0PIN1_CIRMR</name>
<evidence type="ECO:0000313" key="3">
    <source>
        <dbReference type="EMBL" id="KAL0173694.1"/>
    </source>
</evidence>
<dbReference type="EMBL" id="JAMKFB020000015">
    <property type="protein sequence ID" value="KAL0173694.1"/>
    <property type="molecule type" value="Genomic_DNA"/>
</dbReference>
<feature type="region of interest" description="Disordered" evidence="1">
    <location>
        <begin position="1"/>
        <end position="25"/>
    </location>
</feature>
<feature type="non-terminal residue" evidence="3">
    <location>
        <position position="1"/>
    </location>
</feature>